<dbReference type="WBParaSite" id="L893_g7317.t1">
    <property type="protein sequence ID" value="L893_g7317.t1"/>
    <property type="gene ID" value="L893_g7317"/>
</dbReference>
<feature type="compositionally biased region" description="Low complexity" evidence="1">
    <location>
        <begin position="8"/>
        <end position="18"/>
    </location>
</feature>
<accession>A0A1I8ANQ5</accession>
<feature type="region of interest" description="Disordered" evidence="1">
    <location>
        <begin position="1"/>
        <end position="22"/>
    </location>
</feature>
<proteinExistence type="predicted"/>
<name>A0A1I8ANQ5_9BILA</name>
<dbReference type="Proteomes" id="UP000095287">
    <property type="component" value="Unplaced"/>
</dbReference>
<dbReference type="SUPFAM" id="SSF54495">
    <property type="entry name" value="UBC-like"/>
    <property type="match status" value="1"/>
</dbReference>
<reference evidence="3" key="1">
    <citation type="submission" date="2016-11" db="UniProtKB">
        <authorList>
            <consortium name="WormBaseParasite"/>
        </authorList>
    </citation>
    <scope>IDENTIFICATION</scope>
</reference>
<sequence length="78" mass="8222">SPWREVGPAAMTSAAAPTPERHNGELSLAQVKAVGQKRLLAELAKLNAAMPEGVLSIAADPKDVYVWNLVIAPVSCPF</sequence>
<evidence type="ECO:0000313" key="3">
    <source>
        <dbReference type="WBParaSite" id="L893_g7317.t1"/>
    </source>
</evidence>
<protein>
    <submittedName>
        <fullName evidence="3">UBC core domain-containing protein</fullName>
    </submittedName>
</protein>
<dbReference type="InterPro" id="IPR016135">
    <property type="entry name" value="UBQ-conjugating_enzyme/RWD"/>
</dbReference>
<dbReference type="AlphaFoldDB" id="A0A1I8ANQ5"/>
<evidence type="ECO:0000313" key="2">
    <source>
        <dbReference type="Proteomes" id="UP000095287"/>
    </source>
</evidence>
<evidence type="ECO:0000256" key="1">
    <source>
        <dbReference type="SAM" id="MobiDB-lite"/>
    </source>
</evidence>
<organism evidence="2 3">
    <name type="scientific">Steinernema glaseri</name>
    <dbReference type="NCBI Taxonomy" id="37863"/>
    <lineage>
        <taxon>Eukaryota</taxon>
        <taxon>Metazoa</taxon>
        <taxon>Ecdysozoa</taxon>
        <taxon>Nematoda</taxon>
        <taxon>Chromadorea</taxon>
        <taxon>Rhabditida</taxon>
        <taxon>Tylenchina</taxon>
        <taxon>Panagrolaimomorpha</taxon>
        <taxon>Strongyloidoidea</taxon>
        <taxon>Steinernematidae</taxon>
        <taxon>Steinernema</taxon>
    </lineage>
</organism>
<keyword evidence="2" id="KW-1185">Reference proteome</keyword>